<reference evidence="1" key="1">
    <citation type="submission" date="2023-03" db="EMBL/GenBank/DDBJ databases">
        <title>Stygiobacter electus gen. nov., sp. nov., facultatively anaerobic thermotolerant bacterium of the class Ignavibacteria from a well of Yessentuki mineral water deposit.</title>
        <authorList>
            <person name="Podosokorskaya O.A."/>
            <person name="Elcheninov A.G."/>
            <person name="Petrova N.F."/>
            <person name="Zavarzina D.G."/>
            <person name="Kublanov I.V."/>
            <person name="Merkel A.Y."/>
        </authorList>
    </citation>
    <scope>NUCLEOTIDE SEQUENCE</scope>
    <source>
        <strain evidence="1">09-Me</strain>
    </source>
</reference>
<dbReference type="RefSeq" id="WP_321536160.1">
    <property type="nucleotide sequence ID" value="NZ_JARGDL010000013.1"/>
</dbReference>
<protein>
    <submittedName>
        <fullName evidence="1">Uncharacterized protein</fullName>
    </submittedName>
</protein>
<name>A0AAE3P0Z6_9BACT</name>
<sequence length="287" mass="32981">MDFAKQYIIQCIVTAANNLRLSSEKIETVAIIKERLNDSNDLLEEIKNFKKITELSKLGIKIHEIYNFLDNGKIDFLKLSDKFKEHALSLVRELNLSLDVLTPVNIREVFKRFEPKISNQDAQEFEIKGTYTQIDEIVDVPKRSKADEIKEALIMDDIENSEKLSFDSYQETIIKPIKEIDSFLNRVLKFNFTDGEMNSIIKTIKENGSLSRKMNFEMISDMHTILAKGLELINQKKLAPSINVIESLRACLIVIVALVKNKEVDITNYLTRAENFGKSILSKQKGF</sequence>
<dbReference type="EMBL" id="JARGDL010000013">
    <property type="protein sequence ID" value="MDF1612389.1"/>
    <property type="molecule type" value="Genomic_DNA"/>
</dbReference>
<dbReference type="Proteomes" id="UP001221302">
    <property type="component" value="Unassembled WGS sequence"/>
</dbReference>
<gene>
    <name evidence="1" type="ORF">P0M35_09520</name>
</gene>
<accession>A0AAE3P0Z6</accession>
<keyword evidence="2" id="KW-1185">Reference proteome</keyword>
<proteinExistence type="predicted"/>
<comment type="caution">
    <text evidence="1">The sequence shown here is derived from an EMBL/GenBank/DDBJ whole genome shotgun (WGS) entry which is preliminary data.</text>
</comment>
<evidence type="ECO:0000313" key="1">
    <source>
        <dbReference type="EMBL" id="MDF1612389.1"/>
    </source>
</evidence>
<dbReference type="AlphaFoldDB" id="A0AAE3P0Z6"/>
<organism evidence="1 2">
    <name type="scientific">Stygiobacter electus</name>
    <dbReference type="NCBI Taxonomy" id="3032292"/>
    <lineage>
        <taxon>Bacteria</taxon>
        <taxon>Pseudomonadati</taxon>
        <taxon>Ignavibacteriota</taxon>
        <taxon>Ignavibacteria</taxon>
        <taxon>Ignavibacteriales</taxon>
        <taxon>Melioribacteraceae</taxon>
        <taxon>Stygiobacter</taxon>
    </lineage>
</organism>
<evidence type="ECO:0000313" key="2">
    <source>
        <dbReference type="Proteomes" id="UP001221302"/>
    </source>
</evidence>